<dbReference type="Pfam" id="PF13489">
    <property type="entry name" value="Methyltransf_23"/>
    <property type="match status" value="1"/>
</dbReference>
<dbReference type="GO" id="GO:0008168">
    <property type="term" value="F:methyltransferase activity"/>
    <property type="evidence" value="ECO:0007669"/>
    <property type="project" value="UniProtKB-KW"/>
</dbReference>
<evidence type="ECO:0000313" key="2">
    <source>
        <dbReference type="Proteomes" id="UP000588604"/>
    </source>
</evidence>
<dbReference type="CDD" id="cd02440">
    <property type="entry name" value="AdoMet_MTases"/>
    <property type="match status" value="1"/>
</dbReference>
<comment type="caution">
    <text evidence="1">The sequence shown here is derived from an EMBL/GenBank/DDBJ whole genome shotgun (WGS) entry which is preliminary data.</text>
</comment>
<name>A0A841MP13_9BACT</name>
<keyword evidence="2" id="KW-1185">Reference proteome</keyword>
<gene>
    <name evidence="1" type="ORF">FHS59_002122</name>
</gene>
<keyword evidence="1" id="KW-0808">Transferase</keyword>
<dbReference type="PANTHER" id="PTHR43861">
    <property type="entry name" value="TRANS-ACONITATE 2-METHYLTRANSFERASE-RELATED"/>
    <property type="match status" value="1"/>
</dbReference>
<evidence type="ECO:0000313" key="1">
    <source>
        <dbReference type="EMBL" id="MBB6326494.1"/>
    </source>
</evidence>
<dbReference type="Proteomes" id="UP000588604">
    <property type="component" value="Unassembled WGS sequence"/>
</dbReference>
<dbReference type="Gene3D" id="3.40.50.150">
    <property type="entry name" value="Vaccinia Virus protein VP39"/>
    <property type="match status" value="1"/>
</dbReference>
<dbReference type="AlphaFoldDB" id="A0A841MP13"/>
<sequence length="298" mass="34475">MAERLNKCPLCKSGLFLNYTEIKDHAVSKETFIICKCQNCSLLFTNPRPKEEKIGPYYDFPEYYSHEKNNKSITQIVYNKVRDYAVTEKVKLISSLKEPGKILDYGCGTGEFLHAAKLSGWNVKGIEPTPKARNQANQLLDGKVIENIELLDEKKKYDVISLFHVLEHIHSLRKTVKRIIKHLKSDSYILIAVPNPESYDAKKYGNDWAGWDVPRHLYHFNQTSLKNFEQLYDLELVKVNSMPFDSYYVSLLSEGYKNPKQNKLLNYVKAIKSGWESNKSAKPLTGQYSSNLYIFKKK</sequence>
<keyword evidence="1" id="KW-0489">Methyltransferase</keyword>
<accession>A0A841MP13</accession>
<reference evidence="1 2" key="1">
    <citation type="submission" date="2020-08" db="EMBL/GenBank/DDBJ databases">
        <title>Genomic Encyclopedia of Type Strains, Phase IV (KMG-IV): sequencing the most valuable type-strain genomes for metagenomic binning, comparative biology and taxonomic classification.</title>
        <authorList>
            <person name="Goeker M."/>
        </authorList>
    </citation>
    <scope>NUCLEOTIDE SEQUENCE [LARGE SCALE GENOMIC DNA]</scope>
    <source>
        <strain evidence="1 2">DSM 102044</strain>
    </source>
</reference>
<organism evidence="1 2">
    <name type="scientific">Algoriphagus iocasae</name>
    <dbReference type="NCBI Taxonomy" id="1836499"/>
    <lineage>
        <taxon>Bacteria</taxon>
        <taxon>Pseudomonadati</taxon>
        <taxon>Bacteroidota</taxon>
        <taxon>Cytophagia</taxon>
        <taxon>Cytophagales</taxon>
        <taxon>Cyclobacteriaceae</taxon>
        <taxon>Algoriphagus</taxon>
    </lineage>
</organism>
<dbReference type="EMBL" id="JACIJO010000002">
    <property type="protein sequence ID" value="MBB6326494.1"/>
    <property type="molecule type" value="Genomic_DNA"/>
</dbReference>
<dbReference type="InterPro" id="IPR029063">
    <property type="entry name" value="SAM-dependent_MTases_sf"/>
</dbReference>
<dbReference type="GO" id="GO:0032259">
    <property type="term" value="P:methylation"/>
    <property type="evidence" value="ECO:0007669"/>
    <property type="project" value="UniProtKB-KW"/>
</dbReference>
<dbReference type="RefSeq" id="WP_184495092.1">
    <property type="nucleotide sequence ID" value="NZ_JACIJO010000002.1"/>
</dbReference>
<protein>
    <submittedName>
        <fullName evidence="1">SAM-dependent methyltransferase</fullName>
    </submittedName>
</protein>
<proteinExistence type="predicted"/>
<dbReference type="SUPFAM" id="SSF53335">
    <property type="entry name" value="S-adenosyl-L-methionine-dependent methyltransferases"/>
    <property type="match status" value="1"/>
</dbReference>